<organism evidence="4 5">
    <name type="scientific">Roseinatronobacter domitianus</name>
    <dbReference type="NCBI Taxonomy" id="2940293"/>
    <lineage>
        <taxon>Bacteria</taxon>
        <taxon>Pseudomonadati</taxon>
        <taxon>Pseudomonadota</taxon>
        <taxon>Alphaproteobacteria</taxon>
        <taxon>Rhodobacterales</taxon>
        <taxon>Paracoccaceae</taxon>
        <taxon>Roseinatronobacter</taxon>
    </lineage>
</organism>
<dbReference type="Gene3D" id="3.40.50.410">
    <property type="entry name" value="von Willebrand factor, type A domain"/>
    <property type="match status" value="2"/>
</dbReference>
<evidence type="ECO:0000259" key="3">
    <source>
        <dbReference type="SMART" id="SM00327"/>
    </source>
</evidence>
<sequence>MRAAFARAAHTYSRAEDGAVLVFGLIIFVLMLMVSGLAVDVMRYENERVRLQGTSDRAVLAASSLKNSNVTMTPTELAQAYFDAEGLGQFASGNITVSGTPEAGQTVRVTPSARMETMFLRMSAVDHLDMSAPAAAVEGIGAASKIEIVMVLDASGSMGSTTSTGRTRLDEMKLAAKSFASEIFLNNDPENVSLSLVTYDSWVLPAPGMINHLLNVDGTGACLEFDDWADLRQGNGPPSHSNAGGNGNGNGNGNGWGAGGTPPPFRNGGSPGNGNGNGPPWASVGQNSTNAPATRRHCSTNATYEVKPMINDLTTFESHIDAITTRGTTSIDLGARFGAMLLDPDMRDYVTSLVNAGTLPESMRGRPFDWDEEGVNRVMVLLTDGQNCCGSRFSRNVQDDNTLAVCEGMRANDVTVYTVSFEAPQGAIDLLSACASSPNHFFNTGGDALVAAFDAIATNVQVQSLRLTE</sequence>
<evidence type="ECO:0000256" key="1">
    <source>
        <dbReference type="SAM" id="MobiDB-lite"/>
    </source>
</evidence>
<proteinExistence type="predicted"/>
<feature type="compositionally biased region" description="Gly residues" evidence="1">
    <location>
        <begin position="244"/>
        <end position="260"/>
    </location>
</feature>
<dbReference type="InterPro" id="IPR028087">
    <property type="entry name" value="Tad_N"/>
</dbReference>
<dbReference type="Proteomes" id="UP001202550">
    <property type="component" value="Unassembled WGS sequence"/>
</dbReference>
<keyword evidence="2" id="KW-0812">Transmembrane</keyword>
<keyword evidence="5" id="KW-1185">Reference proteome</keyword>
<protein>
    <submittedName>
        <fullName evidence="4">Pilus assembly protein TadG-related protein</fullName>
    </submittedName>
</protein>
<gene>
    <name evidence="4" type="ORF">M3N55_09280</name>
</gene>
<comment type="caution">
    <text evidence="4">The sequence shown here is derived from an EMBL/GenBank/DDBJ whole genome shotgun (WGS) entry which is preliminary data.</text>
</comment>
<accession>A0ABT0M3M7</accession>
<feature type="transmembrane region" description="Helical" evidence="2">
    <location>
        <begin position="20"/>
        <end position="42"/>
    </location>
</feature>
<keyword evidence="2" id="KW-1133">Transmembrane helix</keyword>
<dbReference type="SMART" id="SM00327">
    <property type="entry name" value="VWA"/>
    <property type="match status" value="1"/>
</dbReference>
<name>A0ABT0M3M7_9RHOB</name>
<dbReference type="InterPro" id="IPR036465">
    <property type="entry name" value="vWFA_dom_sf"/>
</dbReference>
<keyword evidence="2" id="KW-0472">Membrane</keyword>
<feature type="region of interest" description="Disordered" evidence="1">
    <location>
        <begin position="233"/>
        <end position="300"/>
    </location>
</feature>
<evidence type="ECO:0000256" key="2">
    <source>
        <dbReference type="SAM" id="Phobius"/>
    </source>
</evidence>
<evidence type="ECO:0000313" key="5">
    <source>
        <dbReference type="Proteomes" id="UP001202550"/>
    </source>
</evidence>
<feature type="domain" description="VWFA" evidence="3">
    <location>
        <begin position="145"/>
        <end position="461"/>
    </location>
</feature>
<feature type="compositionally biased region" description="Low complexity" evidence="1">
    <location>
        <begin position="234"/>
        <end position="243"/>
    </location>
</feature>
<dbReference type="SUPFAM" id="SSF53300">
    <property type="entry name" value="vWA-like"/>
    <property type="match status" value="1"/>
</dbReference>
<dbReference type="EMBL" id="JALZWP010000007">
    <property type="protein sequence ID" value="MCL1628924.1"/>
    <property type="molecule type" value="Genomic_DNA"/>
</dbReference>
<dbReference type="RefSeq" id="WP_249058248.1">
    <property type="nucleotide sequence ID" value="NZ_JALZWP010000007.1"/>
</dbReference>
<dbReference type="InterPro" id="IPR002035">
    <property type="entry name" value="VWF_A"/>
</dbReference>
<evidence type="ECO:0000313" key="4">
    <source>
        <dbReference type="EMBL" id="MCL1628924.1"/>
    </source>
</evidence>
<dbReference type="Pfam" id="PF13400">
    <property type="entry name" value="Tad"/>
    <property type="match status" value="1"/>
</dbReference>
<reference evidence="4 5" key="1">
    <citation type="submission" date="2022-05" db="EMBL/GenBank/DDBJ databases">
        <title>Seasonal and diel survey of microbial diversity of the Tyrrhenian coast.</title>
        <authorList>
            <person name="Gattoni G."/>
            <person name="Corral P."/>
        </authorList>
    </citation>
    <scope>NUCLEOTIDE SEQUENCE [LARGE SCALE GENOMIC DNA]</scope>
    <source>
        <strain evidence="4 5">V10</strain>
    </source>
</reference>